<dbReference type="AlphaFoldDB" id="A0A653IGA9"/>
<dbReference type="EMBL" id="CABWKQ010000027">
    <property type="protein sequence ID" value="VWX37653.1"/>
    <property type="molecule type" value="Genomic_DNA"/>
</dbReference>
<sequence>MIRKMVDYLWDDKGAAMVVLDVKKTNTRAISSYEKSGFKQIKELNNDSILMACIKKTCE</sequence>
<dbReference type="Gene3D" id="3.40.630.30">
    <property type="match status" value="1"/>
</dbReference>
<evidence type="ECO:0000313" key="2">
    <source>
        <dbReference type="Proteomes" id="UP000439752"/>
    </source>
</evidence>
<dbReference type="InterPro" id="IPR016181">
    <property type="entry name" value="Acyl_CoA_acyltransferase"/>
</dbReference>
<accession>A0A653IGA9</accession>
<name>A0A653IGA9_9BACL</name>
<organism evidence="1 2">
    <name type="scientific">Exiguobacterium oxidotolerans</name>
    <dbReference type="NCBI Taxonomy" id="223958"/>
    <lineage>
        <taxon>Bacteria</taxon>
        <taxon>Bacillati</taxon>
        <taxon>Bacillota</taxon>
        <taxon>Bacilli</taxon>
        <taxon>Bacillales</taxon>
        <taxon>Bacillales Family XII. Incertae Sedis</taxon>
        <taxon>Exiguobacterium</taxon>
    </lineage>
</organism>
<keyword evidence="1" id="KW-0808">Transferase</keyword>
<gene>
    <name evidence="1" type="ORF">EXIGUO9Y_330077</name>
</gene>
<dbReference type="SUPFAM" id="SSF55729">
    <property type="entry name" value="Acyl-CoA N-acyltransferases (Nat)"/>
    <property type="match status" value="1"/>
</dbReference>
<protein>
    <submittedName>
        <fullName evidence="1">GCN5 family acetyltransferase</fullName>
    </submittedName>
</protein>
<dbReference type="GO" id="GO:0016740">
    <property type="term" value="F:transferase activity"/>
    <property type="evidence" value="ECO:0007669"/>
    <property type="project" value="UniProtKB-KW"/>
</dbReference>
<reference evidence="1 2" key="1">
    <citation type="submission" date="2019-10" db="EMBL/GenBank/DDBJ databases">
        <authorList>
            <person name="Karimi E."/>
        </authorList>
    </citation>
    <scope>NUCLEOTIDE SEQUENCE [LARGE SCALE GENOMIC DNA]</scope>
    <source>
        <strain evidence="1">Exiguobacterium sp. 9Y</strain>
    </source>
</reference>
<keyword evidence="2" id="KW-1185">Reference proteome</keyword>
<proteinExistence type="predicted"/>
<dbReference type="Proteomes" id="UP000439752">
    <property type="component" value="Unassembled WGS sequence"/>
</dbReference>
<dbReference type="Pfam" id="PF13523">
    <property type="entry name" value="Acetyltransf_8"/>
    <property type="match status" value="1"/>
</dbReference>
<evidence type="ECO:0000313" key="1">
    <source>
        <dbReference type="EMBL" id="VWX37653.1"/>
    </source>
</evidence>